<evidence type="ECO:0000256" key="1">
    <source>
        <dbReference type="SAM" id="MobiDB-lite"/>
    </source>
</evidence>
<name>A0AB34GG54_ESCRO</name>
<feature type="region of interest" description="Disordered" evidence="1">
    <location>
        <begin position="279"/>
        <end position="302"/>
    </location>
</feature>
<feature type="compositionally biased region" description="Low complexity" evidence="1">
    <location>
        <begin position="126"/>
        <end position="135"/>
    </location>
</feature>
<dbReference type="AlphaFoldDB" id="A0AB34GG54"/>
<keyword evidence="3" id="KW-1185">Reference proteome</keyword>
<accession>A0AB34GG54</accession>
<sequence>MLDPQGVCPHLRGRTTPRQQPLRTQDPAPHTPSPNSSAQPLHQQPRSKGGGTETVNRNAEATARLLKSVYAPSVAAPELRHRLRLGPLRPLSVTASRSGKMAADGGGGRGGGGGGGGRGGGGKCTGPARPAPQGQRGRGRSCPPPFCLWAAARRYLSTAARRQPTGGRAVDRISVYFTTDAFNNSPKVWESFVWPLARDELGWGVTRRPLGAEAVPVRRLRAPDKSGAGESSAVSMEERETEEVGGRSSRKNTATVSAASLPPCIGVKSCRCRRCSCPPQPPEALGKRSGERQRRSVQPISA</sequence>
<evidence type="ECO:0000313" key="2">
    <source>
        <dbReference type="EMBL" id="KAJ8778621.1"/>
    </source>
</evidence>
<dbReference type="Proteomes" id="UP001159641">
    <property type="component" value="Unassembled WGS sequence"/>
</dbReference>
<dbReference type="EMBL" id="JAIQCJ010002240">
    <property type="protein sequence ID" value="KAJ8778621.1"/>
    <property type="molecule type" value="Genomic_DNA"/>
</dbReference>
<reference evidence="2 3" key="1">
    <citation type="submission" date="2022-11" db="EMBL/GenBank/DDBJ databases">
        <title>Whole genome sequence of Eschrichtius robustus ER-17-0199.</title>
        <authorList>
            <person name="Bruniche-Olsen A."/>
            <person name="Black A.N."/>
            <person name="Fields C.J."/>
            <person name="Walden K."/>
            <person name="Dewoody J.A."/>
        </authorList>
    </citation>
    <scope>NUCLEOTIDE SEQUENCE [LARGE SCALE GENOMIC DNA]</scope>
    <source>
        <strain evidence="2">ER-17-0199</strain>
        <tissue evidence="2">Blubber</tissue>
    </source>
</reference>
<feature type="compositionally biased region" description="Basic and acidic residues" evidence="1">
    <location>
        <begin position="285"/>
        <end position="294"/>
    </location>
</feature>
<feature type="compositionally biased region" description="Gly residues" evidence="1">
    <location>
        <begin position="104"/>
        <end position="124"/>
    </location>
</feature>
<feature type="compositionally biased region" description="Basic and acidic residues" evidence="1">
    <location>
        <begin position="236"/>
        <end position="245"/>
    </location>
</feature>
<feature type="region of interest" description="Disordered" evidence="1">
    <location>
        <begin position="222"/>
        <end position="258"/>
    </location>
</feature>
<feature type="region of interest" description="Disordered" evidence="1">
    <location>
        <begin position="90"/>
        <end position="141"/>
    </location>
</feature>
<protein>
    <submittedName>
        <fullName evidence="2">Uncharacterized protein</fullName>
    </submittedName>
</protein>
<comment type="caution">
    <text evidence="2">The sequence shown here is derived from an EMBL/GenBank/DDBJ whole genome shotgun (WGS) entry which is preliminary data.</text>
</comment>
<proteinExistence type="predicted"/>
<evidence type="ECO:0000313" key="3">
    <source>
        <dbReference type="Proteomes" id="UP001159641"/>
    </source>
</evidence>
<gene>
    <name evidence="2" type="ORF">J1605_013298</name>
</gene>
<feature type="compositionally biased region" description="Polar residues" evidence="1">
    <location>
        <begin position="33"/>
        <end position="46"/>
    </location>
</feature>
<feature type="region of interest" description="Disordered" evidence="1">
    <location>
        <begin position="1"/>
        <end position="60"/>
    </location>
</feature>
<organism evidence="2 3">
    <name type="scientific">Eschrichtius robustus</name>
    <name type="common">California gray whale</name>
    <name type="synonym">Eschrichtius gibbosus</name>
    <dbReference type="NCBI Taxonomy" id="9764"/>
    <lineage>
        <taxon>Eukaryota</taxon>
        <taxon>Metazoa</taxon>
        <taxon>Chordata</taxon>
        <taxon>Craniata</taxon>
        <taxon>Vertebrata</taxon>
        <taxon>Euteleostomi</taxon>
        <taxon>Mammalia</taxon>
        <taxon>Eutheria</taxon>
        <taxon>Laurasiatheria</taxon>
        <taxon>Artiodactyla</taxon>
        <taxon>Whippomorpha</taxon>
        <taxon>Cetacea</taxon>
        <taxon>Mysticeti</taxon>
        <taxon>Eschrichtiidae</taxon>
        <taxon>Eschrichtius</taxon>
    </lineage>
</organism>